<dbReference type="GO" id="GO:0005876">
    <property type="term" value="C:spindle microtubule"/>
    <property type="evidence" value="ECO:0007669"/>
    <property type="project" value="TreeGrafter"/>
</dbReference>
<feature type="coiled-coil region" evidence="4">
    <location>
        <begin position="34"/>
        <end position="61"/>
    </location>
</feature>
<dbReference type="GO" id="GO:0007059">
    <property type="term" value="P:chromosome segregation"/>
    <property type="evidence" value="ECO:0007669"/>
    <property type="project" value="InterPro"/>
</dbReference>
<keyword evidence="6" id="KW-1185">Reference proteome</keyword>
<organism evidence="5 6">
    <name type="scientific">Cyphomyrmex costatus</name>
    <dbReference type="NCBI Taxonomy" id="456900"/>
    <lineage>
        <taxon>Eukaryota</taxon>
        <taxon>Metazoa</taxon>
        <taxon>Ecdysozoa</taxon>
        <taxon>Arthropoda</taxon>
        <taxon>Hexapoda</taxon>
        <taxon>Insecta</taxon>
        <taxon>Pterygota</taxon>
        <taxon>Neoptera</taxon>
        <taxon>Endopterygota</taxon>
        <taxon>Hymenoptera</taxon>
        <taxon>Apocrita</taxon>
        <taxon>Aculeata</taxon>
        <taxon>Formicoidea</taxon>
        <taxon>Formicidae</taxon>
        <taxon>Myrmicinae</taxon>
        <taxon>Cyphomyrmex</taxon>
    </lineage>
</organism>
<accession>A0A151IQQ2</accession>
<feature type="non-terminal residue" evidence="5">
    <location>
        <position position="1"/>
    </location>
</feature>
<dbReference type="GO" id="GO:0000940">
    <property type="term" value="C:outer kinetochore"/>
    <property type="evidence" value="ECO:0007669"/>
    <property type="project" value="TreeGrafter"/>
</dbReference>
<evidence type="ECO:0000313" key="5">
    <source>
        <dbReference type="EMBL" id="KYN08570.1"/>
    </source>
</evidence>
<dbReference type="GO" id="GO:0000278">
    <property type="term" value="P:mitotic cell cycle"/>
    <property type="evidence" value="ECO:0007669"/>
    <property type="project" value="TreeGrafter"/>
</dbReference>
<dbReference type="Proteomes" id="UP000078542">
    <property type="component" value="Unassembled WGS sequence"/>
</dbReference>
<dbReference type="GO" id="GO:0051301">
    <property type="term" value="P:cell division"/>
    <property type="evidence" value="ECO:0007669"/>
    <property type="project" value="InterPro"/>
</dbReference>
<sequence>RGMMDEDKIVKQDEDNLEEMIDKQTIRFQGLHTATVLIKSKQNLKDELQEAHEEIQKISCSISKTKKMLKRMHEQNSRLKEIFMLLETLDKRILHQGENIPPELIQGYQNATMNTPSMLKCTVNSTHRLTTQMSNSVRSTATFEKEETMKDCKRTLFNEPEVCPTIPLITAEEFNTVPKYIIGRPTANNLETINHFISAINQTLIAKYTLLSLGKIVAQKKGDLNLYLRYKKQEFDIRDENGYLYFFTAEDYYRQTKTKIDKTKLNLLTALRHCKRLRECRLKNELLYVITSH</sequence>
<evidence type="ECO:0000256" key="3">
    <source>
        <dbReference type="ARBA" id="ARBA00047202"/>
    </source>
</evidence>
<gene>
    <name evidence="5" type="ORF">ALC62_00426</name>
</gene>
<reference evidence="5 6" key="1">
    <citation type="submission" date="2016-03" db="EMBL/GenBank/DDBJ databases">
        <title>Cyphomyrmex costatus WGS genome.</title>
        <authorList>
            <person name="Nygaard S."/>
            <person name="Hu H."/>
            <person name="Boomsma J."/>
            <person name="Zhang G."/>
        </authorList>
    </citation>
    <scope>NUCLEOTIDE SEQUENCE [LARGE SCALE GENOMIC DNA]</scope>
    <source>
        <strain evidence="5">MS0001</strain>
        <tissue evidence="5">Whole body</tissue>
    </source>
</reference>
<evidence type="ECO:0000256" key="4">
    <source>
        <dbReference type="SAM" id="Coils"/>
    </source>
</evidence>
<dbReference type="Pfam" id="PF07160">
    <property type="entry name" value="SKA1"/>
    <property type="match status" value="1"/>
</dbReference>
<evidence type="ECO:0000256" key="2">
    <source>
        <dbReference type="ARBA" id="ARBA00047182"/>
    </source>
</evidence>
<protein>
    <recommendedName>
        <fullName evidence="2">SKA complex subunit 1</fullName>
    </recommendedName>
    <alternativeName>
        <fullName evidence="3">Spindle and kinetochore-associated protein 1</fullName>
    </alternativeName>
</protein>
<evidence type="ECO:0000313" key="6">
    <source>
        <dbReference type="Proteomes" id="UP000078542"/>
    </source>
</evidence>
<name>A0A151IQQ2_9HYME</name>
<proteinExistence type="inferred from homology"/>
<evidence type="ECO:0000256" key="1">
    <source>
        <dbReference type="ARBA" id="ARBA00006836"/>
    </source>
</evidence>
<dbReference type="AlphaFoldDB" id="A0A151IQQ2"/>
<dbReference type="PANTHER" id="PTHR28573">
    <property type="entry name" value="SPINDLE AND KINETOCHORE-ASSOCIATED PROTEIN 1"/>
    <property type="match status" value="1"/>
</dbReference>
<dbReference type="EMBL" id="KQ976755">
    <property type="protein sequence ID" value="KYN08570.1"/>
    <property type="molecule type" value="Genomic_DNA"/>
</dbReference>
<keyword evidence="4" id="KW-0175">Coiled coil</keyword>
<dbReference type="PANTHER" id="PTHR28573:SF1">
    <property type="entry name" value="SPINDLE AND KINETOCHORE-ASSOCIATED PROTEIN 1"/>
    <property type="match status" value="1"/>
</dbReference>
<dbReference type="InterPro" id="IPR042031">
    <property type="entry name" value="SKA1_MBD_sf"/>
</dbReference>
<dbReference type="STRING" id="456900.A0A151IQQ2"/>
<dbReference type="InterPro" id="IPR009829">
    <property type="entry name" value="SKA1"/>
</dbReference>
<comment type="similarity">
    <text evidence="1">Belongs to the SKA1 family.</text>
</comment>
<dbReference type="GO" id="GO:0008017">
    <property type="term" value="F:microtubule binding"/>
    <property type="evidence" value="ECO:0007669"/>
    <property type="project" value="InterPro"/>
</dbReference>
<dbReference type="Gene3D" id="1.10.10.1890">
    <property type="entry name" value="Ska1 microtubule binding domain-like"/>
    <property type="match status" value="1"/>
</dbReference>
<dbReference type="GO" id="GO:0031110">
    <property type="term" value="P:regulation of microtubule polymerization or depolymerization"/>
    <property type="evidence" value="ECO:0007669"/>
    <property type="project" value="TreeGrafter"/>
</dbReference>
<dbReference type="GO" id="GO:0072686">
    <property type="term" value="C:mitotic spindle"/>
    <property type="evidence" value="ECO:0007669"/>
    <property type="project" value="TreeGrafter"/>
</dbReference>